<sequence length="86" mass="9485">MWERCFGSWGSNLCPKIPNQSSSSRFDATHRRLTAIPIPNPVQMPVAVPLGHLGWIQAAALYTEEQIVVVLTQAYVEMGSSSDIVE</sequence>
<dbReference type="Proteomes" id="UP000315295">
    <property type="component" value="Unassembled WGS sequence"/>
</dbReference>
<dbReference type="AlphaFoldDB" id="A0A540KYU7"/>
<evidence type="ECO:0000313" key="1">
    <source>
        <dbReference type="EMBL" id="TQD79401.1"/>
    </source>
</evidence>
<keyword evidence="2" id="KW-1185">Reference proteome</keyword>
<organism evidence="1 2">
    <name type="scientific">Malus baccata</name>
    <name type="common">Siberian crab apple</name>
    <name type="synonym">Pyrus baccata</name>
    <dbReference type="NCBI Taxonomy" id="106549"/>
    <lineage>
        <taxon>Eukaryota</taxon>
        <taxon>Viridiplantae</taxon>
        <taxon>Streptophyta</taxon>
        <taxon>Embryophyta</taxon>
        <taxon>Tracheophyta</taxon>
        <taxon>Spermatophyta</taxon>
        <taxon>Magnoliopsida</taxon>
        <taxon>eudicotyledons</taxon>
        <taxon>Gunneridae</taxon>
        <taxon>Pentapetalae</taxon>
        <taxon>rosids</taxon>
        <taxon>fabids</taxon>
        <taxon>Rosales</taxon>
        <taxon>Rosaceae</taxon>
        <taxon>Amygdaloideae</taxon>
        <taxon>Maleae</taxon>
        <taxon>Malus</taxon>
    </lineage>
</organism>
<name>A0A540KYU7_MALBA</name>
<reference evidence="1 2" key="1">
    <citation type="journal article" date="2019" name="G3 (Bethesda)">
        <title>Sequencing of a Wild Apple (Malus baccata) Genome Unravels the Differences Between Cultivated and Wild Apple Species Regarding Disease Resistance and Cold Tolerance.</title>
        <authorList>
            <person name="Chen X."/>
        </authorList>
    </citation>
    <scope>NUCLEOTIDE SEQUENCE [LARGE SCALE GENOMIC DNA]</scope>
    <source>
        <strain evidence="2">cv. Shandingzi</strain>
        <tissue evidence="1">Leaves</tissue>
    </source>
</reference>
<gene>
    <name evidence="1" type="ORF">C1H46_035051</name>
</gene>
<accession>A0A540KYU7</accession>
<proteinExistence type="predicted"/>
<protein>
    <submittedName>
        <fullName evidence="1">Uncharacterized protein</fullName>
    </submittedName>
</protein>
<evidence type="ECO:0000313" key="2">
    <source>
        <dbReference type="Proteomes" id="UP000315295"/>
    </source>
</evidence>
<comment type="caution">
    <text evidence="1">The sequence shown here is derived from an EMBL/GenBank/DDBJ whole genome shotgun (WGS) entry which is preliminary data.</text>
</comment>
<dbReference type="EMBL" id="VIEB01000861">
    <property type="protein sequence ID" value="TQD79401.1"/>
    <property type="molecule type" value="Genomic_DNA"/>
</dbReference>